<reference evidence="2" key="1">
    <citation type="submission" date="2010-07" db="EMBL/GenBank/DDBJ databases">
        <authorList>
            <person name="Weinstock G."/>
            <person name="Sodergren E."/>
            <person name="Clifton S."/>
            <person name="Fulton L."/>
            <person name="Fulton B."/>
            <person name="Courtney L."/>
            <person name="Fronick C."/>
            <person name="Harrison M."/>
            <person name="Strong C."/>
            <person name="Farmer C."/>
            <person name="Delahaunty K."/>
            <person name="Markovic C."/>
            <person name="Hall O."/>
            <person name="Minx P."/>
            <person name="Tomlinson C."/>
            <person name="Mitreva M."/>
            <person name="Hou S."/>
            <person name="Chen J."/>
            <person name="Wollam A."/>
            <person name="Pepin K.H."/>
            <person name="Johnson M."/>
            <person name="Bhonagiri V."/>
            <person name="Zhang X."/>
            <person name="Suruliraj S."/>
            <person name="Warren W."/>
            <person name="Chinwalla A."/>
            <person name="Mardis E.R."/>
            <person name="Wilson R.K."/>
        </authorList>
    </citation>
    <scope>NUCLEOTIDE SEQUENCE [LARGE SCALE GENOMIC DNA]</scope>
    <source>
        <strain evidence="2">TX4248</strain>
    </source>
</reference>
<sequence length="66" mass="6460">MNVEEVLVSQKTPNAINEETELYGFGYGSVVENITVSKGGGGGGGGGGGCCCCCCCCCGGATGLEE</sequence>
<dbReference type="HOGENOM" id="CLU_2915291_0_0_9"/>
<gene>
    <name evidence="1" type="ORF">HMPREF9498_00049</name>
</gene>
<protein>
    <submittedName>
        <fullName evidence="1">Uncharacterized protein</fullName>
    </submittedName>
</protein>
<organism evidence="1 2">
    <name type="scientific">Enterococcus faecalis TX4248</name>
    <dbReference type="NCBI Taxonomy" id="749495"/>
    <lineage>
        <taxon>Bacteria</taxon>
        <taxon>Bacillati</taxon>
        <taxon>Bacillota</taxon>
        <taxon>Bacilli</taxon>
        <taxon>Lactobacillales</taxon>
        <taxon>Enterococcaceae</taxon>
        <taxon>Enterococcus</taxon>
    </lineage>
</organism>
<accession>A0A125WAJ1</accession>
<name>A0A125WAJ1_ENTFL</name>
<dbReference type="Proteomes" id="UP000004846">
    <property type="component" value="Unassembled WGS sequence"/>
</dbReference>
<evidence type="ECO:0000313" key="2">
    <source>
        <dbReference type="Proteomes" id="UP000004846"/>
    </source>
</evidence>
<proteinExistence type="predicted"/>
<comment type="caution">
    <text evidence="1">The sequence shown here is derived from an EMBL/GenBank/DDBJ whole genome shotgun (WGS) entry which is preliminary data.</text>
</comment>
<dbReference type="EMBL" id="AEBR01000003">
    <property type="protein sequence ID" value="EFM84304.1"/>
    <property type="molecule type" value="Genomic_DNA"/>
</dbReference>
<dbReference type="RefSeq" id="WP_002365266.1">
    <property type="nucleotide sequence ID" value="NZ_GL454409.1"/>
</dbReference>
<evidence type="ECO:0000313" key="1">
    <source>
        <dbReference type="EMBL" id="EFM84304.1"/>
    </source>
</evidence>
<dbReference type="AlphaFoldDB" id="A0A125WAJ1"/>